<protein>
    <submittedName>
        <fullName evidence="1">Uncharacterized protein</fullName>
    </submittedName>
</protein>
<dbReference type="RefSeq" id="WP_167926528.1">
    <property type="nucleotide sequence ID" value="NZ_JAATVY010000012.1"/>
</dbReference>
<dbReference type="EMBL" id="JAATVY010000012">
    <property type="protein sequence ID" value="NJC71628.1"/>
    <property type="molecule type" value="Genomic_DNA"/>
</dbReference>
<name>A0ABX0Y0R5_9ACTN</name>
<sequence length="219" mass="23753">MTGLEAPGTDERPRTAGAALSIAGKPAHNRHFNLSRDVIARAEVRAKQDGVSLAEVLRAGLDEYIDGMPDEAKTMRPGDPTPLPHTVVEAIREVWVTGERDRQNAFLSLLTRAGWSQKVLADGLVASGIVSSMSRQGVHHRVHQAPAELPDGLPVLAVRPPLRRPHRGQPGGAHDFSLRIADDQYALATQRATYEGSQMTAVLEDIFIRYAAGEFSLEA</sequence>
<comment type="caution">
    <text evidence="1">The sequence shown here is derived from an EMBL/GenBank/DDBJ whole genome shotgun (WGS) entry which is preliminary data.</text>
</comment>
<evidence type="ECO:0000313" key="2">
    <source>
        <dbReference type="Proteomes" id="UP000722989"/>
    </source>
</evidence>
<proteinExistence type="predicted"/>
<gene>
    <name evidence="1" type="ORF">HC031_18160</name>
</gene>
<reference evidence="1 2" key="1">
    <citation type="submission" date="2020-03" db="EMBL/GenBank/DDBJ databases">
        <title>WGS of the type strain of Planosporangium spp.</title>
        <authorList>
            <person name="Thawai C."/>
        </authorList>
    </citation>
    <scope>NUCLEOTIDE SEQUENCE [LARGE SCALE GENOMIC DNA]</scope>
    <source>
        <strain evidence="1 2">TBRC 5610</strain>
    </source>
</reference>
<organism evidence="1 2">
    <name type="scientific">Planosporangium thailandense</name>
    <dbReference type="NCBI Taxonomy" id="765197"/>
    <lineage>
        <taxon>Bacteria</taxon>
        <taxon>Bacillati</taxon>
        <taxon>Actinomycetota</taxon>
        <taxon>Actinomycetes</taxon>
        <taxon>Micromonosporales</taxon>
        <taxon>Micromonosporaceae</taxon>
        <taxon>Planosporangium</taxon>
    </lineage>
</organism>
<keyword evidence="2" id="KW-1185">Reference proteome</keyword>
<dbReference type="Proteomes" id="UP000722989">
    <property type="component" value="Unassembled WGS sequence"/>
</dbReference>
<evidence type="ECO:0000313" key="1">
    <source>
        <dbReference type="EMBL" id="NJC71628.1"/>
    </source>
</evidence>
<accession>A0ABX0Y0R5</accession>